<evidence type="ECO:0000313" key="1">
    <source>
        <dbReference type="EMBL" id="KAF8694049.1"/>
    </source>
</evidence>
<name>A0A835EJ55_9POAL</name>
<gene>
    <name evidence="1" type="ORF">HU200_038501</name>
</gene>
<sequence>MGSWENRQEGSVRRDGSADVIHNSWRIHGCYLDATDLHAKLGGRGFGDELSTKIPCPEASTVSLHQASFSTHPPFHFTRRSLVLPPPRRLLPQTPGIGGGLVGHQRRGAAAAGVPSEPRACDATGVPRGQWACGCMCLPRHPTWRGKTDLKCARGLLLPPSFLLCPARRPSPPTCRHGEDGRGTESYYGSSALPFWSPCYLSGASPWWFP</sequence>
<protein>
    <submittedName>
        <fullName evidence="1">Uncharacterized protein</fullName>
    </submittedName>
</protein>
<accession>A0A835EJ55</accession>
<organism evidence="1 2">
    <name type="scientific">Digitaria exilis</name>
    <dbReference type="NCBI Taxonomy" id="1010633"/>
    <lineage>
        <taxon>Eukaryota</taxon>
        <taxon>Viridiplantae</taxon>
        <taxon>Streptophyta</taxon>
        <taxon>Embryophyta</taxon>
        <taxon>Tracheophyta</taxon>
        <taxon>Spermatophyta</taxon>
        <taxon>Magnoliopsida</taxon>
        <taxon>Liliopsida</taxon>
        <taxon>Poales</taxon>
        <taxon>Poaceae</taxon>
        <taxon>PACMAD clade</taxon>
        <taxon>Panicoideae</taxon>
        <taxon>Panicodae</taxon>
        <taxon>Paniceae</taxon>
        <taxon>Anthephorinae</taxon>
        <taxon>Digitaria</taxon>
    </lineage>
</organism>
<comment type="caution">
    <text evidence="1">The sequence shown here is derived from an EMBL/GenBank/DDBJ whole genome shotgun (WGS) entry which is preliminary data.</text>
</comment>
<keyword evidence="2" id="KW-1185">Reference proteome</keyword>
<reference evidence="1" key="1">
    <citation type="submission" date="2020-07" db="EMBL/GenBank/DDBJ databases">
        <title>Genome sequence and genetic diversity analysis of an under-domesticated orphan crop, white fonio (Digitaria exilis).</title>
        <authorList>
            <person name="Bennetzen J.L."/>
            <person name="Chen S."/>
            <person name="Ma X."/>
            <person name="Wang X."/>
            <person name="Yssel A.E.J."/>
            <person name="Chaluvadi S.R."/>
            <person name="Johnson M."/>
            <person name="Gangashetty P."/>
            <person name="Hamidou F."/>
            <person name="Sanogo M.D."/>
            <person name="Zwaenepoel A."/>
            <person name="Wallace J."/>
            <person name="Van De Peer Y."/>
            <person name="Van Deynze A."/>
        </authorList>
    </citation>
    <scope>NUCLEOTIDE SEQUENCE</scope>
    <source>
        <tissue evidence="1">Leaves</tissue>
    </source>
</reference>
<dbReference type="Proteomes" id="UP000636709">
    <property type="component" value="Unassembled WGS sequence"/>
</dbReference>
<dbReference type="EMBL" id="JACEFO010001915">
    <property type="protein sequence ID" value="KAF8694049.1"/>
    <property type="molecule type" value="Genomic_DNA"/>
</dbReference>
<dbReference type="AlphaFoldDB" id="A0A835EJ55"/>
<proteinExistence type="predicted"/>
<evidence type="ECO:0000313" key="2">
    <source>
        <dbReference type="Proteomes" id="UP000636709"/>
    </source>
</evidence>